<evidence type="ECO:0000256" key="6">
    <source>
        <dbReference type="ARBA" id="ARBA00023136"/>
    </source>
</evidence>
<organism evidence="9 10">
    <name type="scientific">Cinchona calisaya</name>
    <dbReference type="NCBI Taxonomy" id="153742"/>
    <lineage>
        <taxon>Eukaryota</taxon>
        <taxon>Viridiplantae</taxon>
        <taxon>Streptophyta</taxon>
        <taxon>Embryophyta</taxon>
        <taxon>Tracheophyta</taxon>
        <taxon>Spermatophyta</taxon>
        <taxon>Magnoliopsida</taxon>
        <taxon>eudicotyledons</taxon>
        <taxon>Gunneridae</taxon>
        <taxon>Pentapetalae</taxon>
        <taxon>asterids</taxon>
        <taxon>lamiids</taxon>
        <taxon>Gentianales</taxon>
        <taxon>Rubiaceae</taxon>
        <taxon>Cinchonoideae</taxon>
        <taxon>Cinchoneae</taxon>
        <taxon>Cinchona</taxon>
    </lineage>
</organism>
<keyword evidence="10" id="KW-1185">Reference proteome</keyword>
<dbReference type="EMBL" id="JBJUIK010000016">
    <property type="protein sequence ID" value="KAL3499486.1"/>
    <property type="molecule type" value="Genomic_DNA"/>
</dbReference>
<protein>
    <recommendedName>
        <fullName evidence="8">Protein kinase domain-containing protein</fullName>
    </recommendedName>
</protein>
<dbReference type="PANTHER" id="PTHR48007:SF65">
    <property type="entry name" value="OS01G0577600 PROTEIN"/>
    <property type="match status" value="1"/>
</dbReference>
<dbReference type="PANTHER" id="PTHR48007">
    <property type="entry name" value="LEUCINE-RICH REPEAT RECEPTOR-LIKE PROTEIN KINASE PXC1"/>
    <property type="match status" value="1"/>
</dbReference>
<dbReference type="InterPro" id="IPR001611">
    <property type="entry name" value="Leu-rich_rpt"/>
</dbReference>
<dbReference type="Gene3D" id="1.10.510.10">
    <property type="entry name" value="Transferase(Phosphotransferase) domain 1"/>
    <property type="match status" value="1"/>
</dbReference>
<keyword evidence="6 7" id="KW-0472">Membrane</keyword>
<proteinExistence type="predicted"/>
<evidence type="ECO:0000256" key="5">
    <source>
        <dbReference type="ARBA" id="ARBA00022989"/>
    </source>
</evidence>
<dbReference type="AlphaFoldDB" id="A0ABD2XXI4"/>
<keyword evidence="5 7" id="KW-1133">Transmembrane helix</keyword>
<evidence type="ECO:0000259" key="8">
    <source>
        <dbReference type="PROSITE" id="PS50011"/>
    </source>
</evidence>
<dbReference type="Pfam" id="PF00560">
    <property type="entry name" value="LRR_1"/>
    <property type="match status" value="2"/>
</dbReference>
<dbReference type="FunFam" id="3.80.10.10:FF:000379">
    <property type="entry name" value="Protein NSP-INTERACTING KINASE 2"/>
    <property type="match status" value="1"/>
</dbReference>
<dbReference type="Gene3D" id="3.30.200.20">
    <property type="entry name" value="Phosphorylase Kinase, domain 1"/>
    <property type="match status" value="1"/>
</dbReference>
<comment type="subcellular location">
    <subcellularLocation>
        <location evidence="1">Membrane</location>
    </subcellularLocation>
</comment>
<evidence type="ECO:0000313" key="9">
    <source>
        <dbReference type="EMBL" id="KAL3499486.1"/>
    </source>
</evidence>
<dbReference type="InterPro" id="IPR046959">
    <property type="entry name" value="PRK1-6/SRF4-like"/>
</dbReference>
<dbReference type="CDD" id="cd14066">
    <property type="entry name" value="STKc_IRAK"/>
    <property type="match status" value="1"/>
</dbReference>
<dbReference type="Pfam" id="PF13855">
    <property type="entry name" value="LRR_8"/>
    <property type="match status" value="1"/>
</dbReference>
<dbReference type="GO" id="GO:0016020">
    <property type="term" value="C:membrane"/>
    <property type="evidence" value="ECO:0007669"/>
    <property type="project" value="UniProtKB-SubCell"/>
</dbReference>
<evidence type="ECO:0000256" key="7">
    <source>
        <dbReference type="SAM" id="Phobius"/>
    </source>
</evidence>
<dbReference type="Proteomes" id="UP001630127">
    <property type="component" value="Unassembled WGS sequence"/>
</dbReference>
<evidence type="ECO:0000256" key="3">
    <source>
        <dbReference type="ARBA" id="ARBA00022692"/>
    </source>
</evidence>
<keyword evidence="3 7" id="KW-0812">Transmembrane</keyword>
<dbReference type="SUPFAM" id="SSF52058">
    <property type="entry name" value="L domain-like"/>
    <property type="match status" value="1"/>
</dbReference>
<dbReference type="SUPFAM" id="SSF56112">
    <property type="entry name" value="Protein kinase-like (PK-like)"/>
    <property type="match status" value="1"/>
</dbReference>
<feature type="domain" description="Protein kinase" evidence="8">
    <location>
        <begin position="436"/>
        <end position="705"/>
    </location>
</feature>
<evidence type="ECO:0000256" key="4">
    <source>
        <dbReference type="ARBA" id="ARBA00022737"/>
    </source>
</evidence>
<evidence type="ECO:0000313" key="10">
    <source>
        <dbReference type="Proteomes" id="UP001630127"/>
    </source>
</evidence>
<reference evidence="9 10" key="1">
    <citation type="submission" date="2024-11" db="EMBL/GenBank/DDBJ databases">
        <title>A near-complete genome assembly of Cinchona calisaya.</title>
        <authorList>
            <person name="Lian D.C."/>
            <person name="Zhao X.W."/>
            <person name="Wei L."/>
        </authorList>
    </citation>
    <scope>NUCLEOTIDE SEQUENCE [LARGE SCALE GENOMIC DNA]</scope>
    <source>
        <tissue evidence="9">Nenye</tissue>
    </source>
</reference>
<evidence type="ECO:0000256" key="1">
    <source>
        <dbReference type="ARBA" id="ARBA00004370"/>
    </source>
</evidence>
<dbReference type="InterPro" id="IPR032675">
    <property type="entry name" value="LRR_dom_sf"/>
</dbReference>
<accession>A0ABD2XXI4</accession>
<dbReference type="InterPro" id="IPR000719">
    <property type="entry name" value="Prot_kinase_dom"/>
</dbReference>
<keyword evidence="2" id="KW-0433">Leucine-rich repeat</keyword>
<dbReference type="FunFam" id="1.10.510.10:FF:000513">
    <property type="entry name" value="Protein NSP-INTERACTING KINASE 2"/>
    <property type="match status" value="1"/>
</dbReference>
<dbReference type="InterPro" id="IPR013210">
    <property type="entry name" value="LRR_N_plant-typ"/>
</dbReference>
<feature type="transmembrane region" description="Helical" evidence="7">
    <location>
        <begin position="36"/>
        <end position="54"/>
    </location>
</feature>
<name>A0ABD2XXI4_9GENT</name>
<keyword evidence="4" id="KW-0677">Repeat</keyword>
<dbReference type="FunFam" id="3.30.200.20:FF:000371">
    <property type="entry name" value="Protein NSP-INTERACTING KINASE 2"/>
    <property type="match status" value="1"/>
</dbReference>
<dbReference type="PROSITE" id="PS50011">
    <property type="entry name" value="PROTEIN_KINASE_DOM"/>
    <property type="match status" value="1"/>
</dbReference>
<dbReference type="Pfam" id="PF07714">
    <property type="entry name" value="PK_Tyr_Ser-Thr"/>
    <property type="match status" value="1"/>
</dbReference>
<dbReference type="InterPro" id="IPR011009">
    <property type="entry name" value="Kinase-like_dom_sf"/>
</dbReference>
<evidence type="ECO:0000256" key="2">
    <source>
        <dbReference type="ARBA" id="ARBA00022614"/>
    </source>
</evidence>
<comment type="caution">
    <text evidence="9">The sequence shown here is derived from an EMBL/GenBank/DDBJ whole genome shotgun (WGS) entry which is preliminary data.</text>
</comment>
<gene>
    <name evidence="9" type="ORF">ACH5RR_038579</name>
</gene>
<sequence length="707" mass="77836">MVLLNLESSYINSLCVKKDSFFTTFRQNPEMGSSDFFLILLIFLACSCTTPVFGNAELRALMDIKSSLDPESKYLSSWTSDGDPCGGTFEGVACNVHRKVANISLQRKGLTGKVPPALARLECLSGLYLHYNSLTGEIPKEIANLTELNDLYLNVNNLSGDIPPELGSMASLQVLLLSGNQLTGNIPTEMGFLRKLKVLTLEYNRLTGPIPVSLGNLGMLRRLNLSFNQLSGSIPVQLASAPQLEVLDIQNNTLSGVVPPALQKLNEGFRYENNPGLCGVGFPSLRVCTTWDNSNINQVVPSTANNTASPLPQAAQVHVHCNQTHCSSSSKLPRIAIAAGVTTLTITLMIAAFLSIIRYRRHKQRIGNTSDISDDRCSTEQMKESCRSPSPLVCLEYSKRWDQMIAEQNCHGFCSTELPLGFKFNLEEIESATQHFSEMNLLGKSKMSFVYRGILKDGSVVAIKSINVISCKSEEAEFMKGLNELTSLRHENLVRLRGFCCSMGRGECFLIYDFASRGSLSRYLDVEDDNSSILDWPTRVSIINGIAKGIGYLHSSEPNKPPMVHQNISVEKVLIDERFTPLISDCGLLKLLADDVVYSALKASAALGYMAPEYITTGRFTEKSDVYAFGVIILQILSGKRKLTNSILLEAESSKFEDFIDPNLKGNYSEYEASKVTKVALDCTHELPDNRPTIASVIEELSKFSDG</sequence>
<feature type="transmembrane region" description="Helical" evidence="7">
    <location>
        <begin position="335"/>
        <end position="357"/>
    </location>
</feature>
<dbReference type="Pfam" id="PF08263">
    <property type="entry name" value="LRRNT_2"/>
    <property type="match status" value="1"/>
</dbReference>
<dbReference type="InterPro" id="IPR001245">
    <property type="entry name" value="Ser-Thr/Tyr_kinase_cat_dom"/>
</dbReference>
<dbReference type="Gene3D" id="3.80.10.10">
    <property type="entry name" value="Ribonuclease Inhibitor"/>
    <property type="match status" value="2"/>
</dbReference>